<evidence type="ECO:0000313" key="3">
    <source>
        <dbReference type="Proteomes" id="UP000030671"/>
    </source>
</evidence>
<dbReference type="EMBL" id="KI925460">
    <property type="protein sequence ID" value="ETW80171.1"/>
    <property type="molecule type" value="Genomic_DNA"/>
</dbReference>
<dbReference type="KEGG" id="hir:HETIRDRAFT_103331"/>
<keyword evidence="3" id="KW-1185">Reference proteome</keyword>
<dbReference type="InParanoid" id="W4K549"/>
<protein>
    <submittedName>
        <fullName evidence="2">Uncharacterized protein</fullName>
    </submittedName>
</protein>
<feature type="region of interest" description="Disordered" evidence="1">
    <location>
        <begin position="1"/>
        <end position="69"/>
    </location>
</feature>
<dbReference type="AlphaFoldDB" id="W4K549"/>
<reference evidence="2 3" key="1">
    <citation type="journal article" date="2012" name="New Phytol.">
        <title>Insight into trade-off between wood decay and parasitism from the genome of a fungal forest pathogen.</title>
        <authorList>
            <person name="Olson A."/>
            <person name="Aerts A."/>
            <person name="Asiegbu F."/>
            <person name="Belbahri L."/>
            <person name="Bouzid O."/>
            <person name="Broberg A."/>
            <person name="Canback B."/>
            <person name="Coutinho P.M."/>
            <person name="Cullen D."/>
            <person name="Dalman K."/>
            <person name="Deflorio G."/>
            <person name="van Diepen L.T."/>
            <person name="Dunand C."/>
            <person name="Duplessis S."/>
            <person name="Durling M."/>
            <person name="Gonthier P."/>
            <person name="Grimwood J."/>
            <person name="Fossdal C.G."/>
            <person name="Hansson D."/>
            <person name="Henrissat B."/>
            <person name="Hietala A."/>
            <person name="Himmelstrand K."/>
            <person name="Hoffmeister D."/>
            <person name="Hogberg N."/>
            <person name="James T.Y."/>
            <person name="Karlsson M."/>
            <person name="Kohler A."/>
            <person name="Kues U."/>
            <person name="Lee Y.H."/>
            <person name="Lin Y.C."/>
            <person name="Lind M."/>
            <person name="Lindquist E."/>
            <person name="Lombard V."/>
            <person name="Lucas S."/>
            <person name="Lunden K."/>
            <person name="Morin E."/>
            <person name="Murat C."/>
            <person name="Park J."/>
            <person name="Raffaello T."/>
            <person name="Rouze P."/>
            <person name="Salamov A."/>
            <person name="Schmutz J."/>
            <person name="Solheim H."/>
            <person name="Stahlberg J."/>
            <person name="Velez H."/>
            <person name="de Vries R.P."/>
            <person name="Wiebenga A."/>
            <person name="Woodward S."/>
            <person name="Yakovlev I."/>
            <person name="Garbelotto M."/>
            <person name="Martin F."/>
            <person name="Grigoriev I.V."/>
            <person name="Stenlid J."/>
        </authorList>
    </citation>
    <scope>NUCLEOTIDE SEQUENCE [LARGE SCALE GENOMIC DNA]</scope>
    <source>
        <strain evidence="2 3">TC 32-1</strain>
    </source>
</reference>
<dbReference type="GeneID" id="20665895"/>
<evidence type="ECO:0000256" key="1">
    <source>
        <dbReference type="SAM" id="MobiDB-lite"/>
    </source>
</evidence>
<dbReference type="RefSeq" id="XP_009548686.1">
    <property type="nucleotide sequence ID" value="XM_009550391.1"/>
</dbReference>
<dbReference type="HOGENOM" id="CLU_2184310_0_0_1"/>
<evidence type="ECO:0000313" key="2">
    <source>
        <dbReference type="EMBL" id="ETW80171.1"/>
    </source>
</evidence>
<accession>W4K549</accession>
<dbReference type="Proteomes" id="UP000030671">
    <property type="component" value="Unassembled WGS sequence"/>
</dbReference>
<gene>
    <name evidence="2" type="ORF">HETIRDRAFT_103331</name>
</gene>
<sequence length="109" mass="11706">MGHSDWPRLVPAGPDPRPSVSSLRPPPVLSLAHRRGSRPCLGPERDAARRSTSLFRRRSTPLEAASNPRAIYRATRGPIPSLVPVHGPASTLCSSLVTEAIPIARSFSP</sequence>
<proteinExistence type="predicted"/>
<organism evidence="2 3">
    <name type="scientific">Heterobasidion irregulare (strain TC 32-1)</name>
    <dbReference type="NCBI Taxonomy" id="747525"/>
    <lineage>
        <taxon>Eukaryota</taxon>
        <taxon>Fungi</taxon>
        <taxon>Dikarya</taxon>
        <taxon>Basidiomycota</taxon>
        <taxon>Agaricomycotina</taxon>
        <taxon>Agaricomycetes</taxon>
        <taxon>Russulales</taxon>
        <taxon>Bondarzewiaceae</taxon>
        <taxon>Heterobasidion</taxon>
        <taxon>Heterobasidion annosum species complex</taxon>
    </lineage>
</organism>
<name>W4K549_HETIT</name>